<dbReference type="EMBL" id="QGKV02000297">
    <property type="protein sequence ID" value="KAF3610380.1"/>
    <property type="molecule type" value="Genomic_DNA"/>
</dbReference>
<comment type="caution">
    <text evidence="1">The sequence shown here is derived from an EMBL/GenBank/DDBJ whole genome shotgun (WGS) entry which is preliminary data.</text>
</comment>
<dbReference type="Proteomes" id="UP000266723">
    <property type="component" value="Unassembled WGS sequence"/>
</dbReference>
<protein>
    <submittedName>
        <fullName evidence="1">Uncharacterized protein</fullName>
    </submittedName>
</protein>
<proteinExistence type="predicted"/>
<reference evidence="1 2" key="1">
    <citation type="journal article" date="2020" name="BMC Genomics">
        <title>Intraspecific diversification of the crop wild relative Brassica cretica Lam. using demographic model selection.</title>
        <authorList>
            <person name="Kioukis A."/>
            <person name="Michalopoulou V.A."/>
            <person name="Briers L."/>
            <person name="Pirintsos S."/>
            <person name="Studholme D.J."/>
            <person name="Pavlidis P."/>
            <person name="Sarris P.F."/>
        </authorList>
    </citation>
    <scope>NUCLEOTIDE SEQUENCE [LARGE SCALE GENOMIC DNA]</scope>
    <source>
        <strain evidence="2">cv. PFS-1207/04</strain>
    </source>
</reference>
<keyword evidence="2" id="KW-1185">Reference proteome</keyword>
<gene>
    <name evidence="1" type="ORF">DY000_02049525</name>
</gene>
<accession>A0ABQ7F458</accession>
<sequence length="56" mass="6327">MMVEPLIVSREAQDRLSRISTFLDAIGRIDLKRLRSIDSMQSDRIGVGSIVALRKL</sequence>
<organism evidence="1 2">
    <name type="scientific">Brassica cretica</name>
    <name type="common">Mustard</name>
    <dbReference type="NCBI Taxonomy" id="69181"/>
    <lineage>
        <taxon>Eukaryota</taxon>
        <taxon>Viridiplantae</taxon>
        <taxon>Streptophyta</taxon>
        <taxon>Embryophyta</taxon>
        <taxon>Tracheophyta</taxon>
        <taxon>Spermatophyta</taxon>
        <taxon>Magnoliopsida</taxon>
        <taxon>eudicotyledons</taxon>
        <taxon>Gunneridae</taxon>
        <taxon>Pentapetalae</taxon>
        <taxon>rosids</taxon>
        <taxon>malvids</taxon>
        <taxon>Brassicales</taxon>
        <taxon>Brassicaceae</taxon>
        <taxon>Brassiceae</taxon>
        <taxon>Brassica</taxon>
    </lineage>
</organism>
<name>A0ABQ7F458_BRACR</name>
<evidence type="ECO:0000313" key="1">
    <source>
        <dbReference type="EMBL" id="KAF3610380.1"/>
    </source>
</evidence>
<evidence type="ECO:0000313" key="2">
    <source>
        <dbReference type="Proteomes" id="UP000266723"/>
    </source>
</evidence>